<dbReference type="eggNOG" id="ENOG502SJSA">
    <property type="taxonomic scope" value="Eukaryota"/>
</dbReference>
<comment type="caution">
    <text evidence="3">The sequence shown here is derived from an EMBL/GenBank/DDBJ whole genome shotgun (WGS) entry which is preliminary data.</text>
</comment>
<name>A0A0W0GAU7_MONRR</name>
<evidence type="ECO:0000313" key="4">
    <source>
        <dbReference type="Proteomes" id="UP000054988"/>
    </source>
</evidence>
<feature type="region of interest" description="Disordered" evidence="1">
    <location>
        <begin position="1"/>
        <end position="99"/>
    </location>
</feature>
<evidence type="ECO:0000313" key="3">
    <source>
        <dbReference type="EMBL" id="KTB45668.1"/>
    </source>
</evidence>
<keyword evidence="2" id="KW-0472">Membrane</keyword>
<feature type="region of interest" description="Disordered" evidence="1">
    <location>
        <begin position="280"/>
        <end position="302"/>
    </location>
</feature>
<evidence type="ECO:0000256" key="2">
    <source>
        <dbReference type="SAM" id="Phobius"/>
    </source>
</evidence>
<feature type="transmembrane region" description="Helical" evidence="2">
    <location>
        <begin position="169"/>
        <end position="186"/>
    </location>
</feature>
<accession>A0A0W0GAU7</accession>
<evidence type="ECO:0000256" key="1">
    <source>
        <dbReference type="SAM" id="MobiDB-lite"/>
    </source>
</evidence>
<feature type="compositionally biased region" description="Basic and acidic residues" evidence="1">
    <location>
        <begin position="32"/>
        <end position="43"/>
    </location>
</feature>
<dbReference type="EMBL" id="LATX01000644">
    <property type="protein sequence ID" value="KTB45668.1"/>
    <property type="molecule type" value="Genomic_DNA"/>
</dbReference>
<reference evidence="3 4" key="1">
    <citation type="submission" date="2015-12" db="EMBL/GenBank/DDBJ databases">
        <title>Draft genome sequence of Moniliophthora roreri, the causal agent of frosty pod rot of cacao.</title>
        <authorList>
            <person name="Aime M.C."/>
            <person name="Diaz-Valderrama J.R."/>
            <person name="Kijpornyongpan T."/>
            <person name="Phillips-Mora W."/>
        </authorList>
    </citation>
    <scope>NUCLEOTIDE SEQUENCE [LARGE SCALE GENOMIC DNA]</scope>
    <source>
        <strain evidence="3 4">MCA 2952</strain>
    </source>
</reference>
<dbReference type="AlphaFoldDB" id="A0A0W0GAU7"/>
<proteinExistence type="predicted"/>
<feature type="transmembrane region" description="Helical" evidence="2">
    <location>
        <begin position="111"/>
        <end position="138"/>
    </location>
</feature>
<organism evidence="3 4">
    <name type="scientific">Moniliophthora roreri</name>
    <name type="common">Frosty pod rot fungus</name>
    <name type="synonym">Monilia roreri</name>
    <dbReference type="NCBI Taxonomy" id="221103"/>
    <lineage>
        <taxon>Eukaryota</taxon>
        <taxon>Fungi</taxon>
        <taxon>Dikarya</taxon>
        <taxon>Basidiomycota</taxon>
        <taxon>Agaricomycotina</taxon>
        <taxon>Agaricomycetes</taxon>
        <taxon>Agaricomycetidae</taxon>
        <taxon>Agaricales</taxon>
        <taxon>Marasmiineae</taxon>
        <taxon>Marasmiaceae</taxon>
        <taxon>Moniliophthora</taxon>
    </lineage>
</organism>
<feature type="compositionally biased region" description="Basic and acidic residues" evidence="1">
    <location>
        <begin position="57"/>
        <end position="67"/>
    </location>
</feature>
<feature type="compositionally biased region" description="Low complexity" evidence="1">
    <location>
        <begin position="1"/>
        <end position="18"/>
    </location>
</feature>
<gene>
    <name evidence="3" type="ORF">WG66_1747</name>
</gene>
<sequence>MASIGASSSTASSSTSTAPEESRPQAGPLPLKRGEIGYREELHAPVAEEPSPGPELPARHPADRENTSSETGNNATPSTTTPTSTSPTPSQSASTSTHSIKKFLKPKKISYGGILLSTLLAFVIQIIMIAGTIAAWVVSTLMLDKRKKESQQQAGGGDTMTQAAVSSSIFIHVVFTIAMLGQLLFLERRVFRIRAERYAYLHPGEILPTSRRFRNMDPHVGLSPWNRPPLPTYAAALAQSGVGTGDVEDHMIAQPPPPAYGNTRGSTLLLTGFLRDSLRAQRPVSEHSQPRNDRPVSYRSTDEEWEVVQDIDRARRLEETLARLERPRSRG</sequence>
<keyword evidence="2" id="KW-0812">Transmembrane</keyword>
<evidence type="ECO:0008006" key="5">
    <source>
        <dbReference type="Google" id="ProtNLM"/>
    </source>
</evidence>
<keyword evidence="2" id="KW-1133">Transmembrane helix</keyword>
<protein>
    <recommendedName>
        <fullName evidence="5">Transmembrane protein</fullName>
    </recommendedName>
</protein>
<dbReference type="Proteomes" id="UP000054988">
    <property type="component" value="Unassembled WGS sequence"/>
</dbReference>
<feature type="compositionally biased region" description="Low complexity" evidence="1">
    <location>
        <begin position="76"/>
        <end position="98"/>
    </location>
</feature>